<reference evidence="3" key="1">
    <citation type="submission" date="2021-03" db="EMBL/GenBank/DDBJ databases">
        <authorList>
            <person name="Bekaert M."/>
        </authorList>
    </citation>
    <scope>NUCLEOTIDE SEQUENCE</scope>
</reference>
<name>A0A8S3V8T8_MYTED</name>
<dbReference type="InterPro" id="IPR002181">
    <property type="entry name" value="Fibrinogen_a/b/g_C_dom"/>
</dbReference>
<dbReference type="Proteomes" id="UP000683360">
    <property type="component" value="Unassembled WGS sequence"/>
</dbReference>
<keyword evidence="4" id="KW-1185">Reference proteome</keyword>
<organism evidence="3 4">
    <name type="scientific">Mytilus edulis</name>
    <name type="common">Blue mussel</name>
    <dbReference type="NCBI Taxonomy" id="6550"/>
    <lineage>
        <taxon>Eukaryota</taxon>
        <taxon>Metazoa</taxon>
        <taxon>Spiralia</taxon>
        <taxon>Lophotrochozoa</taxon>
        <taxon>Mollusca</taxon>
        <taxon>Bivalvia</taxon>
        <taxon>Autobranchia</taxon>
        <taxon>Pteriomorphia</taxon>
        <taxon>Mytilida</taxon>
        <taxon>Mytiloidea</taxon>
        <taxon>Mytilidae</taxon>
        <taxon>Mytilinae</taxon>
        <taxon>Mytilus</taxon>
    </lineage>
</organism>
<keyword evidence="1" id="KW-0732">Signal</keyword>
<dbReference type="AlphaFoldDB" id="A0A8S3V8T8"/>
<dbReference type="SUPFAM" id="SSF56496">
    <property type="entry name" value="Fibrinogen C-terminal domain-like"/>
    <property type="match status" value="1"/>
</dbReference>
<proteinExistence type="predicted"/>
<dbReference type="OrthoDB" id="7735550at2759"/>
<dbReference type="SMART" id="SM00186">
    <property type="entry name" value="FBG"/>
    <property type="match status" value="1"/>
</dbReference>
<comment type="caution">
    <text evidence="3">The sequence shown here is derived from an EMBL/GenBank/DDBJ whole genome shotgun (WGS) entry which is preliminary data.</text>
</comment>
<dbReference type="Gene3D" id="3.90.215.10">
    <property type="entry name" value="Gamma Fibrinogen, chain A, domain 1"/>
    <property type="match status" value="1"/>
</dbReference>
<protein>
    <recommendedName>
        <fullName evidence="2">Fibrinogen C-terminal domain-containing protein</fullName>
    </recommendedName>
</protein>
<dbReference type="PROSITE" id="PS51406">
    <property type="entry name" value="FIBRINOGEN_C_2"/>
    <property type="match status" value="1"/>
</dbReference>
<dbReference type="InterPro" id="IPR014716">
    <property type="entry name" value="Fibrinogen_a/b/g_C_1"/>
</dbReference>
<evidence type="ECO:0000313" key="4">
    <source>
        <dbReference type="Proteomes" id="UP000683360"/>
    </source>
</evidence>
<gene>
    <name evidence="3" type="ORF">MEDL_62257</name>
</gene>
<evidence type="ECO:0000313" key="3">
    <source>
        <dbReference type="EMBL" id="CAG2250526.1"/>
    </source>
</evidence>
<evidence type="ECO:0000256" key="1">
    <source>
        <dbReference type="SAM" id="SignalP"/>
    </source>
</evidence>
<dbReference type="PANTHER" id="PTHR19143">
    <property type="entry name" value="FIBRINOGEN/TENASCIN/ANGIOPOEITIN"/>
    <property type="match status" value="1"/>
</dbReference>
<dbReference type="EMBL" id="CAJPWZ010003055">
    <property type="protein sequence ID" value="CAG2250526.1"/>
    <property type="molecule type" value="Genomic_DNA"/>
</dbReference>
<feature type="domain" description="Fibrinogen C-terminal" evidence="2">
    <location>
        <begin position="143"/>
        <end position="281"/>
    </location>
</feature>
<accession>A0A8S3V8T8</accession>
<dbReference type="GO" id="GO:0005615">
    <property type="term" value="C:extracellular space"/>
    <property type="evidence" value="ECO:0007669"/>
    <property type="project" value="TreeGrafter"/>
</dbReference>
<evidence type="ECO:0000259" key="2">
    <source>
        <dbReference type="PROSITE" id="PS51406"/>
    </source>
</evidence>
<dbReference type="InterPro" id="IPR050373">
    <property type="entry name" value="Fibrinogen_C-term_domain"/>
</dbReference>
<dbReference type="InterPro" id="IPR036056">
    <property type="entry name" value="Fibrinogen-like_C"/>
</dbReference>
<sequence length="284" mass="31692">MSYITTAATFALFIHFVASFELISQTFDKETDTRIISSGASMVTTKAKSGFECAITCTNDDNCCSCSYNEDLEQCQLSCSCSPSMELHNGTFTFIKTPQPEIVFSVPVTDCSELPAGTNSGVYCIQPETGYEIAVYCDMDIDGNDNLNVILRQGYYEVRFDLEDFTGDTSYAMYDTLHVGDESTNYRIFLAGYTNGTAGNAMADLNPLLNHMFTTRDRDNDFSSDFNCGIKTESGWWHNECTSANINGDYGGMYNSTTKMHWKTWKPNALKQTRMMIKPSRVIG</sequence>
<feature type="signal peptide" evidence="1">
    <location>
        <begin position="1"/>
        <end position="19"/>
    </location>
</feature>
<dbReference type="Pfam" id="PF00147">
    <property type="entry name" value="Fibrinogen_C"/>
    <property type="match status" value="1"/>
</dbReference>
<feature type="chain" id="PRO_5035924228" description="Fibrinogen C-terminal domain-containing protein" evidence="1">
    <location>
        <begin position="20"/>
        <end position="284"/>
    </location>
</feature>